<dbReference type="PANTHER" id="PTHR30349:SF41">
    <property type="entry name" value="INTEGRASE_RECOMBINASE PROTEIN MJ0367-RELATED"/>
    <property type="match status" value="1"/>
</dbReference>
<name>A0A081RNZ1_9ARCH</name>
<dbReference type="Gene3D" id="1.10.443.10">
    <property type="entry name" value="Intergrase catalytic core"/>
    <property type="match status" value="1"/>
</dbReference>
<dbReference type="PANTHER" id="PTHR30349">
    <property type="entry name" value="PHAGE INTEGRASE-RELATED"/>
    <property type="match status" value="1"/>
</dbReference>
<dbReference type="InterPro" id="IPR050090">
    <property type="entry name" value="Tyrosine_recombinase_XerCD"/>
</dbReference>
<keyword evidence="7" id="KW-1185">Reference proteome</keyword>
<dbReference type="GO" id="GO:0006310">
    <property type="term" value="P:DNA recombination"/>
    <property type="evidence" value="ECO:0007669"/>
    <property type="project" value="UniProtKB-KW"/>
</dbReference>
<evidence type="ECO:0000256" key="2">
    <source>
        <dbReference type="ARBA" id="ARBA00023125"/>
    </source>
</evidence>
<dbReference type="InterPro" id="IPR013762">
    <property type="entry name" value="Integrase-like_cat_sf"/>
</dbReference>
<dbReference type="AlphaFoldDB" id="A0A081RNZ1"/>
<keyword evidence="3" id="KW-0233">DNA recombination</keyword>
<dbReference type="Proteomes" id="UP000028059">
    <property type="component" value="Unassembled WGS sequence"/>
</dbReference>
<dbReference type="GO" id="GO:0003677">
    <property type="term" value="F:DNA binding"/>
    <property type="evidence" value="ECO:0007669"/>
    <property type="project" value="UniProtKB-KW"/>
</dbReference>
<evidence type="ECO:0000256" key="4">
    <source>
        <dbReference type="SAM" id="Coils"/>
    </source>
</evidence>
<organism evidence="6 7">
    <name type="scientific">Marine Group I thaumarchaeote SCGC AAA799-N04</name>
    <dbReference type="NCBI Taxonomy" id="1502293"/>
    <lineage>
        <taxon>Archaea</taxon>
        <taxon>Nitrososphaerota</taxon>
        <taxon>Marine Group I</taxon>
    </lineage>
</organism>
<evidence type="ECO:0000259" key="5">
    <source>
        <dbReference type="Pfam" id="PF00589"/>
    </source>
</evidence>
<gene>
    <name evidence="6" type="ORF">AAA799N04_00584</name>
</gene>
<dbReference type="InterPro" id="IPR002104">
    <property type="entry name" value="Integrase_catalytic"/>
</dbReference>
<keyword evidence="2" id="KW-0238">DNA-binding</keyword>
<keyword evidence="1" id="KW-0229">DNA integration</keyword>
<feature type="coiled-coil region" evidence="4">
    <location>
        <begin position="301"/>
        <end position="328"/>
    </location>
</feature>
<dbReference type="EMBL" id="JOKN01000007">
    <property type="protein sequence ID" value="KEQ56914.1"/>
    <property type="molecule type" value="Genomic_DNA"/>
</dbReference>
<evidence type="ECO:0000313" key="7">
    <source>
        <dbReference type="Proteomes" id="UP000028059"/>
    </source>
</evidence>
<dbReference type="InterPro" id="IPR011010">
    <property type="entry name" value="DNA_brk_join_enz"/>
</dbReference>
<protein>
    <submittedName>
        <fullName evidence="6">Putative tyrosine recombinase XerC protein</fullName>
    </submittedName>
</protein>
<dbReference type="CDD" id="cd00397">
    <property type="entry name" value="DNA_BRE_C"/>
    <property type="match status" value="1"/>
</dbReference>
<dbReference type="GO" id="GO:0015074">
    <property type="term" value="P:DNA integration"/>
    <property type="evidence" value="ECO:0007669"/>
    <property type="project" value="UniProtKB-KW"/>
</dbReference>
<dbReference type="SUPFAM" id="SSF56349">
    <property type="entry name" value="DNA breaking-rejoining enzymes"/>
    <property type="match status" value="1"/>
</dbReference>
<keyword evidence="4" id="KW-0175">Coiled coil</keyword>
<feature type="domain" description="Tyr recombinase" evidence="5">
    <location>
        <begin position="114"/>
        <end position="276"/>
    </location>
</feature>
<dbReference type="Pfam" id="PF00589">
    <property type="entry name" value="Phage_integrase"/>
    <property type="match status" value="1"/>
</dbReference>
<reference evidence="6 7" key="1">
    <citation type="submission" date="2014-06" db="EMBL/GenBank/DDBJ databases">
        <authorList>
            <person name="Ngugi D.K."/>
            <person name="Blom J."/>
            <person name="Alam I."/>
            <person name="Rashid M."/>
            <person name="Ba Alawi W."/>
            <person name="Zhang G."/>
            <person name="Hikmawan T."/>
            <person name="Guan Y."/>
            <person name="Antunes A."/>
            <person name="Siam R."/>
            <person name="ElDorry H."/>
            <person name="Bajic V."/>
            <person name="Stingl U."/>
        </authorList>
    </citation>
    <scope>NUCLEOTIDE SEQUENCE [LARGE SCALE GENOMIC DNA]</scope>
    <source>
        <strain evidence="6">SCGC AAA799-N04</strain>
    </source>
</reference>
<evidence type="ECO:0000256" key="3">
    <source>
        <dbReference type="ARBA" id="ARBA00023172"/>
    </source>
</evidence>
<evidence type="ECO:0000313" key="6">
    <source>
        <dbReference type="EMBL" id="KEQ56914.1"/>
    </source>
</evidence>
<proteinExistence type="predicted"/>
<sequence length="443" mass="51889">MVTPAQMFYESLKTEATKKAYRLWLEQFFEYSNEDYDSITKMEPTKIKQIIKEYVIHKKESTRKTGTPSPNSYNAMMTPIQSFLEMSEIEFSWKTIKSLYPPKIPTANQMPYTDDDIRDLLGATTSLRNKAFIHFLASTGVRVGATPDIRIEDVKEIEDGAVVTIYRDTTEEYRTCLTPEAYASLKRYLEQRIEREPDSVLFTRKNNLTPLTATSAQDIVRNVRRQAKLSIDNGRKTRRGKSQNHAFRKRFEITLASCDLQQRFIDYMQGHFSGNSKAYFNGVSDEQLYAQFKRAIPSLTLDKSEKIEAEKEKEIRTIKEEYDGALKEKLEQQGELMQKMMLELASAKYFAYETRYAECFGRKNPDLKKLAKLMSNEEIEDWNRIIPIVQRKKDWTIPLRTKSNQMLRDSREKREIKDLIMKLKKQGDTSKTIQQLEKMLDEF</sequence>
<comment type="caution">
    <text evidence="6">The sequence shown here is derived from an EMBL/GenBank/DDBJ whole genome shotgun (WGS) entry which is preliminary data.</text>
</comment>
<accession>A0A081RNZ1</accession>
<evidence type="ECO:0000256" key="1">
    <source>
        <dbReference type="ARBA" id="ARBA00022908"/>
    </source>
</evidence>